<keyword evidence="6" id="KW-0444">Lipid biosynthesis</keyword>
<evidence type="ECO:0000313" key="17">
    <source>
        <dbReference type="EMBL" id="TCI07769.1"/>
    </source>
</evidence>
<comment type="caution">
    <text evidence="17">The sequence shown here is derived from an EMBL/GenBank/DDBJ whole genome shotgun (WGS) entry which is preliminary data.</text>
</comment>
<dbReference type="InterPro" id="IPR004570">
    <property type="entry name" value="Phosphatidylglycerol_P_synth"/>
</dbReference>
<reference evidence="17 18" key="1">
    <citation type="submission" date="2019-02" db="EMBL/GenBank/DDBJ databases">
        <title>Dyella amyloliquefaciens sp. nov., isolated from forest soil.</title>
        <authorList>
            <person name="Gao Z.-H."/>
            <person name="Qiu L.-H."/>
        </authorList>
    </citation>
    <scope>NUCLEOTIDE SEQUENCE [LARGE SCALE GENOMIC DNA]</scope>
    <source>
        <strain evidence="17 18">KACC 12747</strain>
    </source>
</reference>
<evidence type="ECO:0000256" key="8">
    <source>
        <dbReference type="ARBA" id="ARBA00022692"/>
    </source>
</evidence>
<feature type="transmembrane region" description="Helical" evidence="16">
    <location>
        <begin position="38"/>
        <end position="56"/>
    </location>
</feature>
<dbReference type="PIRSF" id="PIRSF000847">
    <property type="entry name" value="Phos_ph_gly_syn"/>
    <property type="match status" value="1"/>
</dbReference>
<dbReference type="Proteomes" id="UP000291822">
    <property type="component" value="Unassembled WGS sequence"/>
</dbReference>
<keyword evidence="18" id="KW-1185">Reference proteome</keyword>
<dbReference type="GO" id="GO:0008444">
    <property type="term" value="F:CDP-diacylglycerol-glycerol-3-phosphate 3-phosphatidyltransferase activity"/>
    <property type="evidence" value="ECO:0007669"/>
    <property type="project" value="UniProtKB-EC"/>
</dbReference>
<dbReference type="EC" id="2.7.8.5" evidence="4"/>
<keyword evidence="8 16" id="KW-0812">Transmembrane</keyword>
<dbReference type="GO" id="GO:0016020">
    <property type="term" value="C:membrane"/>
    <property type="evidence" value="ECO:0007669"/>
    <property type="project" value="UniProtKB-SubCell"/>
</dbReference>
<gene>
    <name evidence="17" type="ORF">EZM97_24110</name>
</gene>
<evidence type="ECO:0000256" key="9">
    <source>
        <dbReference type="ARBA" id="ARBA00022989"/>
    </source>
</evidence>
<feature type="transmembrane region" description="Helical" evidence="16">
    <location>
        <begin position="154"/>
        <end position="175"/>
    </location>
</feature>
<keyword evidence="12" id="KW-0594">Phospholipid biosynthesis</keyword>
<keyword evidence="13" id="KW-1208">Phospholipid metabolism</keyword>
<comment type="catalytic activity">
    <reaction evidence="14">
        <text>a CDP-1,2-diacyl-sn-glycerol + sn-glycerol 3-phosphate = a 1,2-diacyl-sn-glycero-3-phospho-(1'-sn-glycero-3'-phosphate) + CMP + H(+)</text>
        <dbReference type="Rhea" id="RHEA:12593"/>
        <dbReference type="ChEBI" id="CHEBI:15378"/>
        <dbReference type="ChEBI" id="CHEBI:57597"/>
        <dbReference type="ChEBI" id="CHEBI:58332"/>
        <dbReference type="ChEBI" id="CHEBI:60110"/>
        <dbReference type="ChEBI" id="CHEBI:60377"/>
        <dbReference type="EC" id="2.7.8.5"/>
    </reaction>
</comment>
<organism evidence="17 18">
    <name type="scientific">Dyella soli</name>
    <dbReference type="NCBI Taxonomy" id="522319"/>
    <lineage>
        <taxon>Bacteria</taxon>
        <taxon>Pseudomonadati</taxon>
        <taxon>Pseudomonadota</taxon>
        <taxon>Gammaproteobacteria</taxon>
        <taxon>Lysobacterales</taxon>
        <taxon>Rhodanobacteraceae</taxon>
        <taxon>Dyella</taxon>
    </lineage>
</organism>
<accession>A0A4R0YHD6</accession>
<evidence type="ECO:0000256" key="1">
    <source>
        <dbReference type="ARBA" id="ARBA00004141"/>
    </source>
</evidence>
<evidence type="ECO:0000313" key="18">
    <source>
        <dbReference type="Proteomes" id="UP000291822"/>
    </source>
</evidence>
<dbReference type="PANTHER" id="PTHR14269:SF62">
    <property type="entry name" value="CDP-DIACYLGLYCEROL--GLYCEROL-3-PHOSPHATE 3-PHOSPHATIDYLTRANSFERASE 1, CHLOROPLASTIC"/>
    <property type="match status" value="1"/>
</dbReference>
<dbReference type="InterPro" id="IPR000462">
    <property type="entry name" value="CDP-OH_P_trans"/>
</dbReference>
<dbReference type="InterPro" id="IPR043130">
    <property type="entry name" value="CDP-OH_PTrfase_TM_dom"/>
</dbReference>
<evidence type="ECO:0000256" key="3">
    <source>
        <dbReference type="ARBA" id="ARBA00010441"/>
    </source>
</evidence>
<evidence type="ECO:0000256" key="4">
    <source>
        <dbReference type="ARBA" id="ARBA00013170"/>
    </source>
</evidence>
<dbReference type="AlphaFoldDB" id="A0A4R0YHD6"/>
<feature type="transmembrane region" description="Helical" evidence="16">
    <location>
        <begin position="127"/>
        <end position="148"/>
    </location>
</feature>
<evidence type="ECO:0000256" key="13">
    <source>
        <dbReference type="ARBA" id="ARBA00023264"/>
    </source>
</evidence>
<comment type="pathway">
    <text evidence="2">Phospholipid metabolism; phosphatidylglycerol biosynthesis; phosphatidylglycerol from CDP-diacylglycerol: step 1/2.</text>
</comment>
<evidence type="ECO:0000256" key="6">
    <source>
        <dbReference type="ARBA" id="ARBA00022516"/>
    </source>
</evidence>
<evidence type="ECO:0000256" key="7">
    <source>
        <dbReference type="ARBA" id="ARBA00022679"/>
    </source>
</evidence>
<dbReference type="Gene3D" id="1.20.120.1760">
    <property type="match status" value="1"/>
</dbReference>
<comment type="similarity">
    <text evidence="3 15">Belongs to the CDP-alcohol phosphatidyltransferase class-I family.</text>
</comment>
<evidence type="ECO:0000256" key="2">
    <source>
        <dbReference type="ARBA" id="ARBA00005042"/>
    </source>
</evidence>
<evidence type="ECO:0000256" key="14">
    <source>
        <dbReference type="ARBA" id="ARBA00048586"/>
    </source>
</evidence>
<comment type="subcellular location">
    <subcellularLocation>
        <location evidence="1">Membrane</location>
        <topology evidence="1">Multi-pass membrane protein</topology>
    </subcellularLocation>
</comment>
<dbReference type="EMBL" id="SJTG01000004">
    <property type="protein sequence ID" value="TCI07769.1"/>
    <property type="molecule type" value="Genomic_DNA"/>
</dbReference>
<dbReference type="Pfam" id="PF01066">
    <property type="entry name" value="CDP-OH_P_transf"/>
    <property type="match status" value="1"/>
</dbReference>
<evidence type="ECO:0000256" key="5">
    <source>
        <dbReference type="ARBA" id="ARBA00014944"/>
    </source>
</evidence>
<evidence type="ECO:0000256" key="16">
    <source>
        <dbReference type="SAM" id="Phobius"/>
    </source>
</evidence>
<keyword evidence="7 15" id="KW-0808">Transferase</keyword>
<proteinExistence type="inferred from homology"/>
<dbReference type="InterPro" id="IPR048254">
    <property type="entry name" value="CDP_ALCOHOL_P_TRANSF_CS"/>
</dbReference>
<protein>
    <recommendedName>
        <fullName evidence="5">CDP-diacylglycerol--glycerol-3-phosphate 3-phosphatidyltransferase</fullName>
        <ecNumber evidence="4">2.7.8.5</ecNumber>
    </recommendedName>
</protein>
<dbReference type="PROSITE" id="PS00379">
    <property type="entry name" value="CDP_ALCOHOL_P_TRANSF"/>
    <property type="match status" value="1"/>
</dbReference>
<evidence type="ECO:0000256" key="15">
    <source>
        <dbReference type="RuleBase" id="RU003750"/>
    </source>
</evidence>
<keyword evidence="11 16" id="KW-0472">Membrane</keyword>
<dbReference type="PANTHER" id="PTHR14269">
    <property type="entry name" value="CDP-DIACYLGLYCEROL--GLYCEROL-3-PHOSPHATE 3-PHOSPHATIDYLTRANSFERASE-RELATED"/>
    <property type="match status" value="1"/>
</dbReference>
<dbReference type="InterPro" id="IPR050324">
    <property type="entry name" value="CDP-alcohol_PTase-I"/>
</dbReference>
<keyword evidence="9 16" id="KW-1133">Transmembrane helix</keyword>
<name>A0A4R0YHD6_9GAMM</name>
<evidence type="ECO:0000256" key="12">
    <source>
        <dbReference type="ARBA" id="ARBA00023209"/>
    </source>
</evidence>
<evidence type="ECO:0000256" key="10">
    <source>
        <dbReference type="ARBA" id="ARBA00023098"/>
    </source>
</evidence>
<keyword evidence="10" id="KW-0443">Lipid metabolism</keyword>
<dbReference type="GO" id="GO:0046474">
    <property type="term" value="P:glycerophospholipid biosynthetic process"/>
    <property type="evidence" value="ECO:0007669"/>
    <property type="project" value="TreeGrafter"/>
</dbReference>
<evidence type="ECO:0000256" key="11">
    <source>
        <dbReference type="ARBA" id="ARBA00023136"/>
    </source>
</evidence>
<sequence length="191" mass="21050">MTATGMSRWRHLPNVISCLRIALTGPACWAILTQRPGWALAIIAVAGASDGLDGFLARHFGWQSRLGGLLDAIADKLLLVTCFLAMAEVGWCTWWLALLVCGRDLVIAMGAFAWRTWIGPVQPEPSLLSKANTLMQIVYLLAALLVAWRHEDVLLPWLSGTVAVLTAASGLDYVTRWSWRARGVRRQARSR</sequence>